<evidence type="ECO:0000313" key="2">
    <source>
        <dbReference type="EMBL" id="SJZ37257.1"/>
    </source>
</evidence>
<proteinExistence type="predicted"/>
<dbReference type="InterPro" id="IPR005097">
    <property type="entry name" value="Sacchrp_dh_NADP-bd"/>
</dbReference>
<organism evidence="2 3">
    <name type="scientific">Eubacterium ruminantium</name>
    <dbReference type="NCBI Taxonomy" id="42322"/>
    <lineage>
        <taxon>Bacteria</taxon>
        <taxon>Bacillati</taxon>
        <taxon>Bacillota</taxon>
        <taxon>Clostridia</taxon>
        <taxon>Eubacteriales</taxon>
        <taxon>Eubacteriaceae</taxon>
        <taxon>Eubacterium</taxon>
    </lineage>
</organism>
<dbReference type="SUPFAM" id="SSF51735">
    <property type="entry name" value="NAD(P)-binding Rossmann-fold domains"/>
    <property type="match status" value="1"/>
</dbReference>
<dbReference type="RefSeq" id="WP_078785832.1">
    <property type="nucleotide sequence ID" value="NZ_FMTO01000002.1"/>
</dbReference>
<gene>
    <name evidence="2" type="ORF">SAMN02745110_00150</name>
</gene>
<dbReference type="EMBL" id="FUXA01000003">
    <property type="protein sequence ID" value="SJZ37257.1"/>
    <property type="molecule type" value="Genomic_DNA"/>
</dbReference>
<feature type="domain" description="Saccharopine dehydrogenase NADP binding" evidence="1">
    <location>
        <begin position="22"/>
        <end position="109"/>
    </location>
</feature>
<reference evidence="2 3" key="1">
    <citation type="submission" date="2017-02" db="EMBL/GenBank/DDBJ databases">
        <authorList>
            <person name="Peterson S.W."/>
        </authorList>
    </citation>
    <scope>NUCLEOTIDE SEQUENCE [LARGE SCALE GENOMIC DNA]</scope>
    <source>
        <strain evidence="2 3">ATCC 17233</strain>
    </source>
</reference>
<dbReference type="Gene3D" id="3.40.50.720">
    <property type="entry name" value="NAD(P)-binding Rossmann-like Domain"/>
    <property type="match status" value="1"/>
</dbReference>
<name>A0A1T4K4K9_9FIRM</name>
<evidence type="ECO:0000259" key="1">
    <source>
        <dbReference type="Pfam" id="PF03435"/>
    </source>
</evidence>
<dbReference type="AlphaFoldDB" id="A0A1T4K4K9"/>
<keyword evidence="3" id="KW-1185">Reference proteome</keyword>
<protein>
    <submittedName>
        <fullName evidence="2">Saccharopine dehydrogenase NADP binding domain-containing protein</fullName>
    </submittedName>
</protein>
<dbReference type="Proteomes" id="UP000189857">
    <property type="component" value="Unassembled WGS sequence"/>
</dbReference>
<accession>A0A1T4K4K9</accession>
<evidence type="ECO:0000313" key="3">
    <source>
        <dbReference type="Proteomes" id="UP000189857"/>
    </source>
</evidence>
<sequence length="395" mass="43792">MKTLNERLKTVEKHIKKEEIKVMIIGLGSVGSYLLDYLVSQNDPALSVVVVGRDEAKMQQKVNIIRVGALIRGLNKSHIAVEGNVDLNDIASIQKAIEKHDPDFIVNSSRAYPGLKYGSISWSNVRAYGIWSPLSIRFTKNIMDACDAADTNAVVINTSYSDAVIPWLKSAGKAYPDFGSGNLNHLIPRMKFAVADMLKVKDFWNVEIAFAAGHFHDVVISKEGHTEGVTLPLKVYYKGEEQNLSHEEIYKACSISMPVDQTRNMMNASSNFQIIKAVIDAVRTQEDQKLFIPGFDGQIGGYPVIVGYKNNELSAYIDESDFSFEEMNKADRESMALDGIEDVVDGNLIYTDALIAKAEKAFGATLPKKVAYDDIDKTAKFIIDNIITPKLNEKA</sequence>
<dbReference type="Pfam" id="PF03435">
    <property type="entry name" value="Sacchrp_dh_NADP"/>
    <property type="match status" value="1"/>
</dbReference>
<dbReference type="OrthoDB" id="9811601at2"/>
<dbReference type="InterPro" id="IPR036291">
    <property type="entry name" value="NAD(P)-bd_dom_sf"/>
</dbReference>